<dbReference type="EnsemblProtists" id="EKX39734">
    <property type="protein sequence ID" value="EKX39734"/>
    <property type="gene ID" value="GUITHDRAFT_154357"/>
</dbReference>
<dbReference type="Proteomes" id="UP000011087">
    <property type="component" value="Unassembled WGS sequence"/>
</dbReference>
<protein>
    <submittedName>
        <fullName evidence="2 3">Uncharacterized protein</fullName>
    </submittedName>
</protein>
<keyword evidence="1" id="KW-1133">Transmembrane helix</keyword>
<reference evidence="2 4" key="1">
    <citation type="journal article" date="2012" name="Nature">
        <title>Algal genomes reveal evolutionary mosaicism and the fate of nucleomorphs.</title>
        <authorList>
            <consortium name="DOE Joint Genome Institute"/>
            <person name="Curtis B.A."/>
            <person name="Tanifuji G."/>
            <person name="Burki F."/>
            <person name="Gruber A."/>
            <person name="Irimia M."/>
            <person name="Maruyama S."/>
            <person name="Arias M.C."/>
            <person name="Ball S.G."/>
            <person name="Gile G.H."/>
            <person name="Hirakawa Y."/>
            <person name="Hopkins J.F."/>
            <person name="Kuo A."/>
            <person name="Rensing S.A."/>
            <person name="Schmutz J."/>
            <person name="Symeonidi A."/>
            <person name="Elias M."/>
            <person name="Eveleigh R.J."/>
            <person name="Herman E.K."/>
            <person name="Klute M.J."/>
            <person name="Nakayama T."/>
            <person name="Obornik M."/>
            <person name="Reyes-Prieto A."/>
            <person name="Armbrust E.V."/>
            <person name="Aves S.J."/>
            <person name="Beiko R.G."/>
            <person name="Coutinho P."/>
            <person name="Dacks J.B."/>
            <person name="Durnford D.G."/>
            <person name="Fast N.M."/>
            <person name="Green B.R."/>
            <person name="Grisdale C.J."/>
            <person name="Hempel F."/>
            <person name="Henrissat B."/>
            <person name="Hoppner M.P."/>
            <person name="Ishida K."/>
            <person name="Kim E."/>
            <person name="Koreny L."/>
            <person name="Kroth P.G."/>
            <person name="Liu Y."/>
            <person name="Malik S.B."/>
            <person name="Maier U.G."/>
            <person name="McRose D."/>
            <person name="Mock T."/>
            <person name="Neilson J.A."/>
            <person name="Onodera N.T."/>
            <person name="Poole A.M."/>
            <person name="Pritham E.J."/>
            <person name="Richards T.A."/>
            <person name="Rocap G."/>
            <person name="Roy S.W."/>
            <person name="Sarai C."/>
            <person name="Schaack S."/>
            <person name="Shirato S."/>
            <person name="Slamovits C.H."/>
            <person name="Spencer D.F."/>
            <person name="Suzuki S."/>
            <person name="Worden A.Z."/>
            <person name="Zauner S."/>
            <person name="Barry K."/>
            <person name="Bell C."/>
            <person name="Bharti A.K."/>
            <person name="Crow J.A."/>
            <person name="Grimwood J."/>
            <person name="Kramer R."/>
            <person name="Lindquist E."/>
            <person name="Lucas S."/>
            <person name="Salamov A."/>
            <person name="McFadden G.I."/>
            <person name="Lane C.E."/>
            <person name="Keeling P.J."/>
            <person name="Gray M.W."/>
            <person name="Grigoriev I.V."/>
            <person name="Archibald J.M."/>
        </authorList>
    </citation>
    <scope>NUCLEOTIDE SEQUENCE</scope>
    <source>
        <strain evidence="2 4">CCMP2712</strain>
    </source>
</reference>
<evidence type="ECO:0000313" key="2">
    <source>
        <dbReference type="EMBL" id="EKX39734.1"/>
    </source>
</evidence>
<feature type="transmembrane region" description="Helical" evidence="1">
    <location>
        <begin position="161"/>
        <end position="179"/>
    </location>
</feature>
<sequence>MDRCRDGRHSSVNRDVPAFLSFPDGSHSLGVISQHGDVETEARGDHHSGSLNGPFIVWADPVQRGSADRSGDYQQLQMFFHATVGLNILLNALFFFDLVRLPRACGDLIASQMRYTYNKDILSPDRVSPPSMAMPIASFILCVLFKLIGAWGVFKKKIRYISIFISFVLFFSLVNLLWIATSPQLAGVFIDILLVLFAHRVRARLMGEWFSATR</sequence>
<dbReference type="PaxDb" id="55529-EKX39734"/>
<evidence type="ECO:0000313" key="3">
    <source>
        <dbReference type="EnsemblProtists" id="EKX39734"/>
    </source>
</evidence>
<feature type="transmembrane region" description="Helical" evidence="1">
    <location>
        <begin position="78"/>
        <end position="96"/>
    </location>
</feature>
<dbReference type="RefSeq" id="XP_005826714.1">
    <property type="nucleotide sequence ID" value="XM_005826657.1"/>
</dbReference>
<keyword evidence="1" id="KW-0812">Transmembrane</keyword>
<organism evidence="2">
    <name type="scientific">Guillardia theta (strain CCMP2712)</name>
    <name type="common">Cryptophyte</name>
    <dbReference type="NCBI Taxonomy" id="905079"/>
    <lineage>
        <taxon>Eukaryota</taxon>
        <taxon>Cryptophyceae</taxon>
        <taxon>Pyrenomonadales</taxon>
        <taxon>Geminigeraceae</taxon>
        <taxon>Guillardia</taxon>
    </lineage>
</organism>
<dbReference type="KEGG" id="gtt:GUITHDRAFT_154357"/>
<name>L1IV22_GUITC</name>
<gene>
    <name evidence="2" type="ORF">GUITHDRAFT_154357</name>
</gene>
<dbReference type="AlphaFoldDB" id="L1IV22"/>
<keyword evidence="4" id="KW-1185">Reference proteome</keyword>
<evidence type="ECO:0000313" key="4">
    <source>
        <dbReference type="Proteomes" id="UP000011087"/>
    </source>
</evidence>
<keyword evidence="1" id="KW-0472">Membrane</keyword>
<dbReference type="EMBL" id="JH993037">
    <property type="protein sequence ID" value="EKX39734.1"/>
    <property type="molecule type" value="Genomic_DNA"/>
</dbReference>
<reference evidence="4" key="2">
    <citation type="submission" date="2012-11" db="EMBL/GenBank/DDBJ databases">
        <authorList>
            <person name="Kuo A."/>
            <person name="Curtis B.A."/>
            <person name="Tanifuji G."/>
            <person name="Burki F."/>
            <person name="Gruber A."/>
            <person name="Irimia M."/>
            <person name="Maruyama S."/>
            <person name="Arias M.C."/>
            <person name="Ball S.G."/>
            <person name="Gile G.H."/>
            <person name="Hirakawa Y."/>
            <person name="Hopkins J.F."/>
            <person name="Rensing S.A."/>
            <person name="Schmutz J."/>
            <person name="Symeonidi A."/>
            <person name="Elias M."/>
            <person name="Eveleigh R.J."/>
            <person name="Herman E.K."/>
            <person name="Klute M.J."/>
            <person name="Nakayama T."/>
            <person name="Obornik M."/>
            <person name="Reyes-Prieto A."/>
            <person name="Armbrust E.V."/>
            <person name="Aves S.J."/>
            <person name="Beiko R.G."/>
            <person name="Coutinho P."/>
            <person name="Dacks J.B."/>
            <person name="Durnford D.G."/>
            <person name="Fast N.M."/>
            <person name="Green B.R."/>
            <person name="Grisdale C."/>
            <person name="Hempe F."/>
            <person name="Henrissat B."/>
            <person name="Hoppner M.P."/>
            <person name="Ishida K.-I."/>
            <person name="Kim E."/>
            <person name="Koreny L."/>
            <person name="Kroth P.G."/>
            <person name="Liu Y."/>
            <person name="Malik S.-B."/>
            <person name="Maier U.G."/>
            <person name="McRose D."/>
            <person name="Mock T."/>
            <person name="Neilson J.A."/>
            <person name="Onodera N.T."/>
            <person name="Poole A.M."/>
            <person name="Pritham E.J."/>
            <person name="Richards T.A."/>
            <person name="Rocap G."/>
            <person name="Roy S.W."/>
            <person name="Sarai C."/>
            <person name="Schaack S."/>
            <person name="Shirato S."/>
            <person name="Slamovits C.H."/>
            <person name="Spencer D.F."/>
            <person name="Suzuki S."/>
            <person name="Worden A.Z."/>
            <person name="Zauner S."/>
            <person name="Barry K."/>
            <person name="Bell C."/>
            <person name="Bharti A.K."/>
            <person name="Crow J.A."/>
            <person name="Grimwood J."/>
            <person name="Kramer R."/>
            <person name="Lindquist E."/>
            <person name="Lucas S."/>
            <person name="Salamov A."/>
            <person name="McFadden G.I."/>
            <person name="Lane C.E."/>
            <person name="Keeling P.J."/>
            <person name="Gray M.W."/>
            <person name="Grigoriev I.V."/>
            <person name="Archibald J.M."/>
        </authorList>
    </citation>
    <scope>NUCLEOTIDE SEQUENCE</scope>
    <source>
        <strain evidence="4">CCMP2712</strain>
    </source>
</reference>
<proteinExistence type="predicted"/>
<dbReference type="HOGENOM" id="CLU_1291155_0_0_1"/>
<evidence type="ECO:0000256" key="1">
    <source>
        <dbReference type="SAM" id="Phobius"/>
    </source>
</evidence>
<reference evidence="3" key="3">
    <citation type="submission" date="2015-06" db="UniProtKB">
        <authorList>
            <consortium name="EnsemblProtists"/>
        </authorList>
    </citation>
    <scope>IDENTIFICATION</scope>
</reference>
<accession>L1IV22</accession>
<dbReference type="GeneID" id="17296506"/>
<feature type="transmembrane region" description="Helical" evidence="1">
    <location>
        <begin position="132"/>
        <end position="154"/>
    </location>
</feature>
<feature type="transmembrane region" description="Helical" evidence="1">
    <location>
        <begin position="185"/>
        <end position="201"/>
    </location>
</feature>